<evidence type="ECO:0000313" key="6">
    <source>
        <dbReference type="EMBL" id="TDF97324.1"/>
    </source>
</evidence>
<evidence type="ECO:0000259" key="4">
    <source>
        <dbReference type="Pfam" id="PF01408"/>
    </source>
</evidence>
<dbReference type="AlphaFoldDB" id="A0A4V2ZTJ2"/>
<accession>A0A4V2ZTJ2</accession>
<feature type="region of interest" description="Disordered" evidence="3">
    <location>
        <begin position="1"/>
        <end position="24"/>
    </location>
</feature>
<dbReference type="PANTHER" id="PTHR43818">
    <property type="entry name" value="BCDNA.GH03377"/>
    <property type="match status" value="1"/>
</dbReference>
<dbReference type="Gene3D" id="3.40.50.720">
    <property type="entry name" value="NAD(P)-binding Rossmann-like Domain"/>
    <property type="match status" value="1"/>
</dbReference>
<protein>
    <submittedName>
        <fullName evidence="6">Gfo/Idh/MocA family oxidoreductase</fullName>
    </submittedName>
</protein>
<dbReference type="Proteomes" id="UP000295511">
    <property type="component" value="Unassembled WGS sequence"/>
</dbReference>
<keyword evidence="2" id="KW-0520">NAD</keyword>
<gene>
    <name evidence="6" type="ORF">E1809_08145</name>
</gene>
<dbReference type="InterPro" id="IPR036291">
    <property type="entry name" value="NAD(P)-bd_dom_sf"/>
</dbReference>
<keyword evidence="1" id="KW-0560">Oxidoreductase</keyword>
<reference evidence="6 7" key="1">
    <citation type="submission" date="2019-03" db="EMBL/GenBank/DDBJ databases">
        <title>Whole genome sequence of Arthrobacter sp JH1-1.</title>
        <authorList>
            <person name="Trinh H.N."/>
        </authorList>
    </citation>
    <scope>NUCLEOTIDE SEQUENCE [LARGE SCALE GENOMIC DNA]</scope>
    <source>
        <strain evidence="6 7">JH1-1</strain>
    </source>
</reference>
<name>A0A4V2ZTJ2_9MICC</name>
<sequence length="417" mass="44414">MCWNSRHADQAANGGGTKECSMTISPTTDTTRRLRVALIGAGLMAKSHTLAYGALPTLFPALGAAPELSVLADVDDARAESGARQLGFSRWTSDWREAVNDPEVDVVDIVTPNWLHYEVAMEAIAAGKHVYCEKPLAITAKEARAMWEAAREAGVSTVVGFSYLGNPGVQLIKRLIDDGTLGDVWSIKGHFVVDANADPSLPRTWHYERSKAGLGALGDIGSHVISLVQALGGPITRVFGDLATVVPQRPEASGALSYGSKAAADAPLLPVENDDVATVLGRLANGASVVIEASRVGNGHPFDLGVEVFGSKGSVRFSQQDSYKVELFLRGEEPAVFPGTTTVTLGPGHGDYAAFWPFPGVTLGLHELKAIEIRNLFQAILDGTQAYPSFEDGWRVTEVLEAAERSSRAGAWENVSH</sequence>
<dbReference type="Pfam" id="PF22725">
    <property type="entry name" value="GFO_IDH_MocA_C3"/>
    <property type="match status" value="1"/>
</dbReference>
<dbReference type="SUPFAM" id="SSF51735">
    <property type="entry name" value="NAD(P)-binding Rossmann-fold domains"/>
    <property type="match status" value="1"/>
</dbReference>
<dbReference type="InterPro" id="IPR000683">
    <property type="entry name" value="Gfo/Idh/MocA-like_OxRdtase_N"/>
</dbReference>
<feature type="domain" description="GFO/IDH/MocA-like oxidoreductase" evidence="5">
    <location>
        <begin position="169"/>
        <end position="316"/>
    </location>
</feature>
<evidence type="ECO:0000256" key="2">
    <source>
        <dbReference type="ARBA" id="ARBA00023027"/>
    </source>
</evidence>
<keyword evidence="7" id="KW-1185">Reference proteome</keyword>
<organism evidence="6 7">
    <name type="scientific">Arthrobacter terricola</name>
    <dbReference type="NCBI Taxonomy" id="2547396"/>
    <lineage>
        <taxon>Bacteria</taxon>
        <taxon>Bacillati</taxon>
        <taxon>Actinomycetota</taxon>
        <taxon>Actinomycetes</taxon>
        <taxon>Micrococcales</taxon>
        <taxon>Micrococcaceae</taxon>
        <taxon>Arthrobacter</taxon>
    </lineage>
</organism>
<dbReference type="EMBL" id="SMRU01000008">
    <property type="protein sequence ID" value="TDF97324.1"/>
    <property type="molecule type" value="Genomic_DNA"/>
</dbReference>
<dbReference type="GO" id="GO:0016491">
    <property type="term" value="F:oxidoreductase activity"/>
    <property type="evidence" value="ECO:0007669"/>
    <property type="project" value="UniProtKB-KW"/>
</dbReference>
<evidence type="ECO:0000256" key="1">
    <source>
        <dbReference type="ARBA" id="ARBA00023002"/>
    </source>
</evidence>
<dbReference type="SUPFAM" id="SSF55347">
    <property type="entry name" value="Glyceraldehyde-3-phosphate dehydrogenase-like, C-terminal domain"/>
    <property type="match status" value="1"/>
</dbReference>
<comment type="caution">
    <text evidence="6">The sequence shown here is derived from an EMBL/GenBank/DDBJ whole genome shotgun (WGS) entry which is preliminary data.</text>
</comment>
<proteinExistence type="predicted"/>
<dbReference type="Gene3D" id="3.30.360.10">
    <property type="entry name" value="Dihydrodipicolinate Reductase, domain 2"/>
    <property type="match status" value="1"/>
</dbReference>
<dbReference type="GO" id="GO:0000166">
    <property type="term" value="F:nucleotide binding"/>
    <property type="evidence" value="ECO:0007669"/>
    <property type="project" value="InterPro"/>
</dbReference>
<evidence type="ECO:0000259" key="5">
    <source>
        <dbReference type="Pfam" id="PF22725"/>
    </source>
</evidence>
<evidence type="ECO:0000313" key="7">
    <source>
        <dbReference type="Proteomes" id="UP000295511"/>
    </source>
</evidence>
<evidence type="ECO:0000256" key="3">
    <source>
        <dbReference type="SAM" id="MobiDB-lite"/>
    </source>
</evidence>
<dbReference type="InterPro" id="IPR050463">
    <property type="entry name" value="Gfo/Idh/MocA_oxidrdct_glycsds"/>
</dbReference>
<feature type="domain" description="Gfo/Idh/MocA-like oxidoreductase N-terminal" evidence="4">
    <location>
        <begin position="34"/>
        <end position="161"/>
    </location>
</feature>
<dbReference type="OrthoDB" id="9792085at2"/>
<dbReference type="Pfam" id="PF01408">
    <property type="entry name" value="GFO_IDH_MocA"/>
    <property type="match status" value="1"/>
</dbReference>
<dbReference type="PANTHER" id="PTHR43818:SF11">
    <property type="entry name" value="BCDNA.GH03377"/>
    <property type="match status" value="1"/>
</dbReference>
<dbReference type="InterPro" id="IPR055170">
    <property type="entry name" value="GFO_IDH_MocA-like_dom"/>
</dbReference>